<feature type="transmembrane region" description="Helical" evidence="1">
    <location>
        <begin position="12"/>
        <end position="35"/>
    </location>
</feature>
<keyword evidence="3" id="KW-1185">Reference proteome</keyword>
<evidence type="ECO:0000313" key="3">
    <source>
        <dbReference type="Proteomes" id="UP001153321"/>
    </source>
</evidence>
<reference evidence="2" key="1">
    <citation type="submission" date="2022-02" db="EMBL/GenBank/DDBJ databases">
        <authorList>
            <person name="King R."/>
        </authorList>
    </citation>
    <scope>NUCLEOTIDE SEQUENCE</scope>
</reference>
<keyword evidence="1" id="KW-0472">Membrane</keyword>
<proteinExistence type="predicted"/>
<sequence length="113" mass="13196">MCTHKVQFYQCALIMILILLVAVVFNCSIVINSLCNIRHMLQLLHNWKNLQGLEYMIHTHTTVEVNVCYDINEIISVTVFHHCLLYSLVVTFQQSDTTSYTFYKNTHSLFVHS</sequence>
<gene>
    <name evidence="2" type="ORF">SPLIT_LOCUS4119</name>
</gene>
<evidence type="ECO:0000256" key="1">
    <source>
        <dbReference type="SAM" id="Phobius"/>
    </source>
</evidence>
<keyword evidence="1" id="KW-1133">Transmembrane helix</keyword>
<organism evidence="2 3">
    <name type="scientific">Spodoptera littoralis</name>
    <name type="common">Egyptian cotton leafworm</name>
    <dbReference type="NCBI Taxonomy" id="7109"/>
    <lineage>
        <taxon>Eukaryota</taxon>
        <taxon>Metazoa</taxon>
        <taxon>Ecdysozoa</taxon>
        <taxon>Arthropoda</taxon>
        <taxon>Hexapoda</taxon>
        <taxon>Insecta</taxon>
        <taxon>Pterygota</taxon>
        <taxon>Neoptera</taxon>
        <taxon>Endopterygota</taxon>
        <taxon>Lepidoptera</taxon>
        <taxon>Glossata</taxon>
        <taxon>Ditrysia</taxon>
        <taxon>Noctuoidea</taxon>
        <taxon>Noctuidae</taxon>
        <taxon>Amphipyrinae</taxon>
        <taxon>Spodoptera</taxon>
    </lineage>
</organism>
<dbReference type="EMBL" id="LR824549">
    <property type="protein sequence ID" value="CAH1638761.1"/>
    <property type="molecule type" value="Genomic_DNA"/>
</dbReference>
<dbReference type="AlphaFoldDB" id="A0A9P0I2T9"/>
<name>A0A9P0I2T9_SPOLI</name>
<protein>
    <submittedName>
        <fullName evidence="2">Uncharacterized protein</fullName>
    </submittedName>
</protein>
<dbReference type="Proteomes" id="UP001153321">
    <property type="component" value="Chromosome 18"/>
</dbReference>
<accession>A0A9P0I2T9</accession>
<evidence type="ECO:0000313" key="2">
    <source>
        <dbReference type="EMBL" id="CAH1638761.1"/>
    </source>
</evidence>
<keyword evidence="1" id="KW-0812">Transmembrane</keyword>